<feature type="region of interest" description="Disordered" evidence="9">
    <location>
        <begin position="559"/>
        <end position="604"/>
    </location>
</feature>
<evidence type="ECO:0000259" key="12">
    <source>
        <dbReference type="PROSITE" id="PS50885"/>
    </source>
</evidence>
<dbReference type="Pfam" id="PF00672">
    <property type="entry name" value="HAMP"/>
    <property type="match status" value="1"/>
</dbReference>
<dbReference type="InterPro" id="IPR004089">
    <property type="entry name" value="MCPsignal_dom"/>
</dbReference>
<dbReference type="Gene3D" id="1.10.287.950">
    <property type="entry name" value="Methyl-accepting chemotaxis protein"/>
    <property type="match status" value="1"/>
</dbReference>
<dbReference type="CDD" id="cd06225">
    <property type="entry name" value="HAMP"/>
    <property type="match status" value="1"/>
</dbReference>
<dbReference type="SMART" id="SM00304">
    <property type="entry name" value="HAMP"/>
    <property type="match status" value="2"/>
</dbReference>
<evidence type="ECO:0000256" key="8">
    <source>
        <dbReference type="PROSITE-ProRule" id="PRU00284"/>
    </source>
</evidence>
<gene>
    <name evidence="13" type="ORF">XD66_0493</name>
</gene>
<dbReference type="SUPFAM" id="SSF58104">
    <property type="entry name" value="Methyl-accepting chemotaxis protein (MCP) signaling domain"/>
    <property type="match status" value="1"/>
</dbReference>
<accession>A0A101FH07</accession>
<keyword evidence="6 8" id="KW-0807">Transducer</keyword>
<evidence type="ECO:0000256" key="9">
    <source>
        <dbReference type="SAM" id="MobiDB-lite"/>
    </source>
</evidence>
<dbReference type="Pfam" id="PF17202">
    <property type="entry name" value="sCache_3_3"/>
    <property type="match status" value="1"/>
</dbReference>
<dbReference type="Proteomes" id="UP000053326">
    <property type="component" value="Unassembled WGS sequence"/>
</dbReference>
<dbReference type="CDD" id="cd11386">
    <property type="entry name" value="MCP_signal"/>
    <property type="match status" value="1"/>
</dbReference>
<keyword evidence="4 10" id="KW-1133">Transmembrane helix</keyword>
<keyword evidence="3 10" id="KW-0812">Transmembrane</keyword>
<feature type="transmembrane region" description="Helical" evidence="10">
    <location>
        <begin position="184"/>
        <end position="207"/>
    </location>
</feature>
<reference evidence="14" key="1">
    <citation type="journal article" date="2015" name="MBio">
        <title>Genome-Resolved Metagenomic Analysis Reveals Roles for Candidate Phyla and Other Microbial Community Members in Biogeochemical Transformations in Oil Reservoirs.</title>
        <authorList>
            <person name="Hu P."/>
            <person name="Tom L."/>
            <person name="Singh A."/>
            <person name="Thomas B.C."/>
            <person name="Baker B.J."/>
            <person name="Piceno Y.M."/>
            <person name="Andersen G.L."/>
            <person name="Banfield J.F."/>
        </authorList>
    </citation>
    <scope>NUCLEOTIDE SEQUENCE [LARGE SCALE GENOMIC DNA]</scope>
</reference>
<evidence type="ECO:0000256" key="10">
    <source>
        <dbReference type="SAM" id="Phobius"/>
    </source>
</evidence>
<evidence type="ECO:0000259" key="11">
    <source>
        <dbReference type="PROSITE" id="PS50111"/>
    </source>
</evidence>
<dbReference type="GO" id="GO:0007165">
    <property type="term" value="P:signal transduction"/>
    <property type="evidence" value="ECO:0007669"/>
    <property type="project" value="UniProtKB-KW"/>
</dbReference>
<organism evidence="13 14">
    <name type="scientific">Thermacetogenium phaeum</name>
    <dbReference type="NCBI Taxonomy" id="85874"/>
    <lineage>
        <taxon>Bacteria</taxon>
        <taxon>Bacillati</taxon>
        <taxon>Bacillota</taxon>
        <taxon>Clostridia</taxon>
        <taxon>Thermoanaerobacterales</taxon>
        <taxon>Thermoanaerobacteraceae</taxon>
        <taxon>Thermacetogenium</taxon>
    </lineage>
</organism>
<dbReference type="Pfam" id="PF00015">
    <property type="entry name" value="MCPsignal"/>
    <property type="match status" value="1"/>
</dbReference>
<feature type="domain" description="Methyl-accepting transducer" evidence="11">
    <location>
        <begin position="275"/>
        <end position="511"/>
    </location>
</feature>
<comment type="caution">
    <text evidence="13">The sequence shown here is derived from an EMBL/GenBank/DDBJ whole genome shotgun (WGS) entry which is preliminary data.</text>
</comment>
<dbReference type="Gene3D" id="6.10.340.10">
    <property type="match status" value="1"/>
</dbReference>
<evidence type="ECO:0000256" key="2">
    <source>
        <dbReference type="ARBA" id="ARBA00022475"/>
    </source>
</evidence>
<dbReference type="PANTHER" id="PTHR32089">
    <property type="entry name" value="METHYL-ACCEPTING CHEMOTAXIS PROTEIN MCPB"/>
    <property type="match status" value="1"/>
</dbReference>
<protein>
    <submittedName>
        <fullName evidence="13">Methyl-accepting chemotaxis protein TlpC</fullName>
    </submittedName>
</protein>
<evidence type="ECO:0000256" key="1">
    <source>
        <dbReference type="ARBA" id="ARBA00004651"/>
    </source>
</evidence>
<evidence type="ECO:0000256" key="6">
    <source>
        <dbReference type="ARBA" id="ARBA00023224"/>
    </source>
</evidence>
<proteinExistence type="inferred from homology"/>
<dbReference type="PATRIC" id="fig|85874.4.peg.1641"/>
<evidence type="ECO:0000256" key="7">
    <source>
        <dbReference type="ARBA" id="ARBA00029447"/>
    </source>
</evidence>
<comment type="similarity">
    <text evidence="7">Belongs to the methyl-accepting chemotaxis (MCP) protein family.</text>
</comment>
<dbReference type="InterPro" id="IPR029151">
    <property type="entry name" value="Sensor-like_sf"/>
</dbReference>
<dbReference type="AlphaFoldDB" id="A0A101FH07"/>
<evidence type="ECO:0000313" key="14">
    <source>
        <dbReference type="Proteomes" id="UP000053326"/>
    </source>
</evidence>
<dbReference type="InterPro" id="IPR033463">
    <property type="entry name" value="sCache_3"/>
</dbReference>
<comment type="subcellular location">
    <subcellularLocation>
        <location evidence="1">Cell membrane</location>
        <topology evidence="1">Multi-pass membrane protein</topology>
    </subcellularLocation>
</comment>
<name>A0A101FH07_9THEO</name>
<keyword evidence="2" id="KW-1003">Cell membrane</keyword>
<dbReference type="SMART" id="SM00283">
    <property type="entry name" value="MA"/>
    <property type="match status" value="1"/>
</dbReference>
<evidence type="ECO:0000313" key="13">
    <source>
        <dbReference type="EMBL" id="KUK36797.1"/>
    </source>
</evidence>
<dbReference type="EMBL" id="LGFO01000040">
    <property type="protein sequence ID" value="KUK36797.1"/>
    <property type="molecule type" value="Genomic_DNA"/>
</dbReference>
<feature type="domain" description="HAMP" evidence="12">
    <location>
        <begin position="204"/>
        <end position="256"/>
    </location>
</feature>
<sequence length="604" mass="64889">MRLRLRWKLLVLLSGSLLVFSAVMGFYCVLTMYGKVTAASHEKLKSDLALGEAYLDLLYPGSWEIRDGKLYKGDTLMNGNNQAVDKIGELTGDTVTIFQGNTRVATNVFKDGERAIGTTVAPEVEKTVLDEGRTYIGKADVVGTLNHTAYQPIRDSKGQVIGIWYVGVPDTPYRAMAVDFALKLGGFALLGLVGMSLISWFLAGYICRPLHQLADVMNEAQNGDFTVRAAIRTRDEFEETGEKFNQMMELLGQLLTKVVELVKSVFVSTEQLSIGTGEAVKVTEQIAAAIEQVASGTDNQAKSIEETSNRLAGMIARVQKVNQCVTAVAAASERADRATEDGNRAITQTVEQMQAISSAVSISAGTVRSLGERSQEIGQIVTVITEIADQTNLLALNAAIEAARAGEQGRGFAVVAEEVRKLAEQSAEAAEKISLLIGEIQEETEKAVQAMEQGTVEVQQGIDVVRQAGLSFKEIGDAIESVAARAREVAAEMQEMTFAANQAASAVENIASIAQETAASSEEVAAGTEEQNANMQELATAASSLRDIAWELKKLTERFKIEKSSDGDGDLGKDNKAAPEEGGPLSLEGERQRKEEGSESSDAE</sequence>
<dbReference type="PANTHER" id="PTHR32089:SF112">
    <property type="entry name" value="LYSOZYME-LIKE PROTEIN-RELATED"/>
    <property type="match status" value="1"/>
</dbReference>
<feature type="compositionally biased region" description="Basic and acidic residues" evidence="9">
    <location>
        <begin position="588"/>
        <end position="597"/>
    </location>
</feature>
<keyword evidence="5 10" id="KW-0472">Membrane</keyword>
<feature type="compositionally biased region" description="Basic and acidic residues" evidence="9">
    <location>
        <begin position="559"/>
        <end position="579"/>
    </location>
</feature>
<dbReference type="GO" id="GO:0005886">
    <property type="term" value="C:plasma membrane"/>
    <property type="evidence" value="ECO:0007669"/>
    <property type="project" value="UniProtKB-SubCell"/>
</dbReference>
<dbReference type="PROSITE" id="PS50111">
    <property type="entry name" value="CHEMOTAXIS_TRANSDUC_2"/>
    <property type="match status" value="1"/>
</dbReference>
<dbReference type="OMA" id="MAKQPND"/>
<evidence type="ECO:0000256" key="5">
    <source>
        <dbReference type="ARBA" id="ARBA00023136"/>
    </source>
</evidence>
<dbReference type="PROSITE" id="PS50885">
    <property type="entry name" value="HAMP"/>
    <property type="match status" value="1"/>
</dbReference>
<evidence type="ECO:0000256" key="4">
    <source>
        <dbReference type="ARBA" id="ARBA00022989"/>
    </source>
</evidence>
<dbReference type="InterPro" id="IPR003660">
    <property type="entry name" value="HAMP_dom"/>
</dbReference>
<evidence type="ECO:0000256" key="3">
    <source>
        <dbReference type="ARBA" id="ARBA00022692"/>
    </source>
</evidence>
<dbReference type="SUPFAM" id="SSF103190">
    <property type="entry name" value="Sensory domain-like"/>
    <property type="match status" value="1"/>
</dbReference>